<feature type="domain" description="PRD" evidence="1">
    <location>
        <begin position="15"/>
        <end position="118"/>
    </location>
</feature>
<dbReference type="RefSeq" id="WP_215628215.1">
    <property type="nucleotide sequence ID" value="NZ_CP067089.2"/>
</dbReference>
<dbReference type="PROSITE" id="PS51372">
    <property type="entry name" value="PRD_2"/>
    <property type="match status" value="1"/>
</dbReference>
<organism evidence="2 3">
    <name type="scientific">Breznakiella homolactica</name>
    <dbReference type="NCBI Taxonomy" id="2798577"/>
    <lineage>
        <taxon>Bacteria</taxon>
        <taxon>Pseudomonadati</taxon>
        <taxon>Spirochaetota</taxon>
        <taxon>Spirochaetia</taxon>
        <taxon>Spirochaetales</taxon>
        <taxon>Breznakiellaceae</taxon>
        <taxon>Breznakiella</taxon>
    </lineage>
</organism>
<dbReference type="Gene3D" id="1.10.1790.10">
    <property type="entry name" value="PRD domain"/>
    <property type="match status" value="1"/>
</dbReference>
<dbReference type="EMBL" id="CP067089">
    <property type="protein sequence ID" value="QQO10910.1"/>
    <property type="molecule type" value="Genomic_DNA"/>
</dbReference>
<accession>A0A7T8BC93</accession>
<dbReference type="SUPFAM" id="SSF63520">
    <property type="entry name" value="PTS-regulatory domain, PRD"/>
    <property type="match status" value="1"/>
</dbReference>
<dbReference type="GO" id="GO:0006355">
    <property type="term" value="P:regulation of DNA-templated transcription"/>
    <property type="evidence" value="ECO:0007669"/>
    <property type="project" value="InterPro"/>
</dbReference>
<proteinExistence type="predicted"/>
<gene>
    <name evidence="2" type="ORF">JFL75_08335</name>
</gene>
<protein>
    <submittedName>
        <fullName evidence="2">PRD domain-containing protein</fullName>
    </submittedName>
</protein>
<evidence type="ECO:0000313" key="3">
    <source>
        <dbReference type="Proteomes" id="UP000595917"/>
    </source>
</evidence>
<dbReference type="InterPro" id="IPR036634">
    <property type="entry name" value="PRD_sf"/>
</dbReference>
<dbReference type="AlphaFoldDB" id="A0A7T8BC93"/>
<reference evidence="2" key="1">
    <citation type="submission" date="2021-01" db="EMBL/GenBank/DDBJ databases">
        <title>Description of Breznakiella homolactica.</title>
        <authorList>
            <person name="Song Y."/>
            <person name="Brune A."/>
        </authorList>
    </citation>
    <scope>NUCLEOTIDE SEQUENCE</scope>
    <source>
        <strain evidence="2">RmG30</strain>
    </source>
</reference>
<dbReference type="KEGG" id="bhc:JFL75_08335"/>
<keyword evidence="3" id="KW-1185">Reference proteome</keyword>
<name>A0A7T8BC93_9SPIR</name>
<dbReference type="InterPro" id="IPR011608">
    <property type="entry name" value="PRD"/>
</dbReference>
<dbReference type="Pfam" id="PF00874">
    <property type="entry name" value="PRD"/>
    <property type="match status" value="1"/>
</dbReference>
<evidence type="ECO:0000313" key="2">
    <source>
        <dbReference type="EMBL" id="QQO10910.1"/>
    </source>
</evidence>
<sequence>MELDTRLELLLSSGTISEEVVETVRKVIQRMNHHWKIPLTEENGSRLITHLSVALMRLKRHENIRAMEPGTYEEFKNTPVFPKAQEIADDIIAFTGIEIPESEREYLNANVCLILEDE</sequence>
<dbReference type="Proteomes" id="UP000595917">
    <property type="component" value="Chromosome"/>
</dbReference>
<evidence type="ECO:0000259" key="1">
    <source>
        <dbReference type="PROSITE" id="PS51372"/>
    </source>
</evidence>